<sequence length="52" mass="5652">MPMQKFLHKNDNVSLCYKDTCIHAKGSNANLLAVGTFVMLVLIGIASLSKTN</sequence>
<organism evidence="2">
    <name type="scientific">bioreactor metagenome</name>
    <dbReference type="NCBI Taxonomy" id="1076179"/>
    <lineage>
        <taxon>unclassified sequences</taxon>
        <taxon>metagenomes</taxon>
        <taxon>ecological metagenomes</taxon>
    </lineage>
</organism>
<evidence type="ECO:0000256" key="1">
    <source>
        <dbReference type="SAM" id="Phobius"/>
    </source>
</evidence>
<accession>A0A644SN11</accession>
<dbReference type="AlphaFoldDB" id="A0A644SN11"/>
<keyword evidence="1" id="KW-0812">Transmembrane</keyword>
<keyword evidence="1" id="KW-1133">Transmembrane helix</keyword>
<evidence type="ECO:0000313" key="2">
    <source>
        <dbReference type="EMBL" id="MPL55002.1"/>
    </source>
</evidence>
<keyword evidence="1" id="KW-0472">Membrane</keyword>
<proteinExistence type="predicted"/>
<gene>
    <name evidence="2" type="ORF">SDC9_00469</name>
</gene>
<reference evidence="2" key="1">
    <citation type="submission" date="2019-08" db="EMBL/GenBank/DDBJ databases">
        <authorList>
            <person name="Kucharzyk K."/>
            <person name="Murdoch R.W."/>
            <person name="Higgins S."/>
            <person name="Loffler F."/>
        </authorList>
    </citation>
    <scope>NUCLEOTIDE SEQUENCE</scope>
</reference>
<comment type="caution">
    <text evidence="2">The sequence shown here is derived from an EMBL/GenBank/DDBJ whole genome shotgun (WGS) entry which is preliminary data.</text>
</comment>
<name>A0A644SN11_9ZZZZ</name>
<dbReference type="EMBL" id="VSSQ01000001">
    <property type="protein sequence ID" value="MPL55002.1"/>
    <property type="molecule type" value="Genomic_DNA"/>
</dbReference>
<protein>
    <submittedName>
        <fullName evidence="2">Uncharacterized protein</fullName>
    </submittedName>
</protein>
<feature type="transmembrane region" description="Helical" evidence="1">
    <location>
        <begin position="31"/>
        <end position="49"/>
    </location>
</feature>